<evidence type="ECO:0000313" key="1">
    <source>
        <dbReference type="EMBL" id="UTV27880.1"/>
    </source>
</evidence>
<evidence type="ECO:0000313" key="2">
    <source>
        <dbReference type="Proteomes" id="UP001057998"/>
    </source>
</evidence>
<keyword evidence="2" id="KW-1185">Reference proteome</keyword>
<name>A0ABY5GGD4_9GAMM</name>
<dbReference type="Proteomes" id="UP001057998">
    <property type="component" value="Chromosome 1"/>
</dbReference>
<reference evidence="1" key="1">
    <citation type="submission" date="2022-07" db="EMBL/GenBank/DDBJ databases">
        <title>Genome sequencing of Photobacterium atrarenae GJH2-4.</title>
        <authorList>
            <person name="Park S.-J."/>
        </authorList>
    </citation>
    <scope>NUCLEOTIDE SEQUENCE</scope>
    <source>
        <strain evidence="1">GJH2-4</strain>
    </source>
</reference>
<dbReference type="NCBIfam" id="NF041373">
    <property type="entry name" value="HGG_STG"/>
    <property type="match status" value="1"/>
</dbReference>
<dbReference type="EMBL" id="CP101508">
    <property type="protein sequence ID" value="UTV27880.1"/>
    <property type="molecule type" value="Genomic_DNA"/>
</dbReference>
<accession>A0ABY5GGD4</accession>
<sequence length="183" mass="21666">MAQRFNLQSLPQCGAKTRNGTPCKRKGNLRNGRCKLHGGNSTGATTEYGKIVSRMNAYKDFPDWYFGKPVKKEYVVRALASYEKLVELMMNKPIDWPSVHQVVEKDQIPLEMLKYYIMYTVTPEALIIIQSALDAYYQDKRQSHLAFHVYEPMVMFHKLFRELTKPQRDYLDNWFRQYKLPWE</sequence>
<protein>
    <submittedName>
        <fullName evidence="1">Uncharacterized protein</fullName>
    </submittedName>
</protein>
<organism evidence="1 2">
    <name type="scientific">Photobacterium atrarenae</name>
    <dbReference type="NCBI Taxonomy" id="865757"/>
    <lineage>
        <taxon>Bacteria</taxon>
        <taxon>Pseudomonadati</taxon>
        <taxon>Pseudomonadota</taxon>
        <taxon>Gammaproteobacteria</taxon>
        <taxon>Vibrionales</taxon>
        <taxon>Vibrionaceae</taxon>
        <taxon>Photobacterium</taxon>
    </lineage>
</organism>
<dbReference type="InterPro" id="IPR047675">
    <property type="entry name" value="Putative_zinc-bd"/>
</dbReference>
<dbReference type="RefSeq" id="WP_255389136.1">
    <property type="nucleotide sequence ID" value="NZ_CP101508.1"/>
</dbReference>
<proteinExistence type="predicted"/>
<gene>
    <name evidence="1" type="ORF">NNL38_00710</name>
</gene>